<sequence length="477" mass="56124">MHKDLPYDKTDPISIEYYAKGILNKSLRNLYGNSLKNLYSGKGKLGQLVESLYFGYQPNSNPEPDFPEARVELKTTPIKKNSKGLVSKERLVFNIIDFEEEYKYTFKESSFWKKNSLLLLLFYLYENDKIDIDYIFKIARLWRFPLTDLKIIKDDWHTIVAKIKAGKAHEISEGDTLYLGACTKGSTALKSKRTQPFSNKKAQQRAFSLKSKYLNFIISKSLKGDYSLTEFDDEYLQFLEDDSDVINEPISSYGGLFDDHEAIIKNISDYKKGQTFEDLIIEKFSKYYGYSEQELIDEFKLKINLRAKNKNYVFAKSILGINKGKIEEFEKAEIELKTIKLQSSGTLKESMSFAQIKFKEIINEEWAESYWYSILTKRFFFVIFQKDKNNIARLKKVMFWTMPSKDLEIAEKFWNHTKSSIQNDDYENFWKLKDHKICHVRPKGANSKDLMETPLGKFKKKKCYWLNSRYILKQISK</sequence>
<reference evidence="5 6" key="1">
    <citation type="submission" date="2020-12" db="EMBL/GenBank/DDBJ databases">
        <title>Aureibaculum luteum sp. nov. and Aureibaculum flavum sp. nov., novel members of the family Flavobacteriaceae isolated from Antarctic intertidal sediments.</title>
        <authorList>
            <person name="He X."/>
            <person name="Zhang X."/>
        </authorList>
    </citation>
    <scope>NUCLEOTIDE SEQUENCE [LARGE SCALE GENOMIC DNA]</scope>
    <source>
        <strain evidence="5 6">A20</strain>
    </source>
</reference>
<evidence type="ECO:0000256" key="2">
    <source>
        <dbReference type="ARBA" id="ARBA00022759"/>
    </source>
</evidence>
<dbReference type="RefSeq" id="WP_198841140.1">
    <property type="nucleotide sequence ID" value="NZ_JAEHFJ010000004.1"/>
</dbReference>
<evidence type="ECO:0000259" key="4">
    <source>
        <dbReference type="SMART" id="SM00927"/>
    </source>
</evidence>
<dbReference type="InterPro" id="IPR011337">
    <property type="entry name" value="DNA_rep_MutH/RE_typeII_Sau3AI"/>
</dbReference>
<evidence type="ECO:0000256" key="3">
    <source>
        <dbReference type="ARBA" id="ARBA00022801"/>
    </source>
</evidence>
<dbReference type="InterPro" id="IPR011335">
    <property type="entry name" value="Restrct_endonuc-II-like"/>
</dbReference>
<keyword evidence="3" id="KW-0378">Hydrolase</keyword>
<dbReference type="SUPFAM" id="SSF52980">
    <property type="entry name" value="Restriction endonuclease-like"/>
    <property type="match status" value="2"/>
</dbReference>
<dbReference type="CDD" id="cd22355">
    <property type="entry name" value="Sau3AI_C"/>
    <property type="match status" value="1"/>
</dbReference>
<evidence type="ECO:0000256" key="1">
    <source>
        <dbReference type="ARBA" id="ARBA00022722"/>
    </source>
</evidence>
<dbReference type="InterPro" id="IPR037057">
    <property type="entry name" value="DNA_rep_MutH/T2_RE_sf"/>
</dbReference>
<dbReference type="SMART" id="SM00927">
    <property type="entry name" value="MutH"/>
    <property type="match status" value="1"/>
</dbReference>
<dbReference type="Pfam" id="PF02976">
    <property type="entry name" value="MutH"/>
    <property type="match status" value="2"/>
</dbReference>
<accession>A0ABS0WQY8</accession>
<gene>
    <name evidence="5" type="ORF">JBL43_09090</name>
</gene>
<evidence type="ECO:0000313" key="6">
    <source>
        <dbReference type="Proteomes" id="UP000623301"/>
    </source>
</evidence>
<organism evidence="5 6">
    <name type="scientific">Aureibaculum flavum</name>
    <dbReference type="NCBI Taxonomy" id="2795986"/>
    <lineage>
        <taxon>Bacteria</taxon>
        <taxon>Pseudomonadati</taxon>
        <taxon>Bacteroidota</taxon>
        <taxon>Flavobacteriia</taxon>
        <taxon>Flavobacteriales</taxon>
        <taxon>Flavobacteriaceae</taxon>
        <taxon>Aureibaculum</taxon>
    </lineage>
</organism>
<comment type="caution">
    <text evidence="5">The sequence shown here is derived from an EMBL/GenBank/DDBJ whole genome shotgun (WGS) entry which is preliminary data.</text>
</comment>
<dbReference type="Gene3D" id="3.40.600.10">
    <property type="entry name" value="DNA mismatch repair MutH/Restriction endonuclease, type II"/>
    <property type="match status" value="2"/>
</dbReference>
<protein>
    <submittedName>
        <fullName evidence="5">DNA mismatch repair protein</fullName>
    </submittedName>
</protein>
<proteinExistence type="predicted"/>
<dbReference type="CDD" id="cd22356">
    <property type="entry name" value="Sau3AI_N-like"/>
    <property type="match status" value="1"/>
</dbReference>
<keyword evidence="1" id="KW-0540">Nuclease</keyword>
<keyword evidence="2" id="KW-0255">Endonuclease</keyword>
<dbReference type="Proteomes" id="UP000623301">
    <property type="component" value="Unassembled WGS sequence"/>
</dbReference>
<keyword evidence="6" id="KW-1185">Reference proteome</keyword>
<dbReference type="EMBL" id="JAEHFJ010000004">
    <property type="protein sequence ID" value="MBJ2174390.1"/>
    <property type="molecule type" value="Genomic_DNA"/>
</dbReference>
<feature type="domain" description="DNA mismatch repair MutH/Type II restriction enzyme Sau3AI" evidence="4">
    <location>
        <begin position="54"/>
        <end position="155"/>
    </location>
</feature>
<evidence type="ECO:0000313" key="5">
    <source>
        <dbReference type="EMBL" id="MBJ2174390.1"/>
    </source>
</evidence>
<name>A0ABS0WQY8_9FLAO</name>